<gene>
    <name evidence="2" type="ORF">SAMN05192568_105817</name>
</gene>
<dbReference type="OrthoDB" id="7996808at2"/>
<evidence type="ECO:0000313" key="2">
    <source>
        <dbReference type="EMBL" id="SFM79820.1"/>
    </source>
</evidence>
<evidence type="ECO:0000313" key="3">
    <source>
        <dbReference type="Proteomes" id="UP000199048"/>
    </source>
</evidence>
<protein>
    <submittedName>
        <fullName evidence="2">Uncharacterized protein</fullName>
    </submittedName>
</protein>
<dbReference type="STRING" id="582667.SAMN05192568_105817"/>
<dbReference type="EMBL" id="FOTK01000058">
    <property type="protein sequence ID" value="SFM79820.1"/>
    <property type="molecule type" value="Genomic_DNA"/>
</dbReference>
<keyword evidence="3" id="KW-1185">Reference proteome</keyword>
<accession>A0A1I4TTB0</accession>
<dbReference type="RefSeq" id="WP_092046403.1">
    <property type="nucleotide sequence ID" value="NZ_FOTK01000058.1"/>
</dbReference>
<sequence>MRNGAQDHGPTAAGSDQDSARGFADTLRDQARGYAAKRQADAARVVSDVGDAIRDTGAGFDGLPQLKAFFDQAALGVDGLAEDIGRRSFGEMYDEVQAAARRRPALTAAAAMLAGFALYRLINAPGIRPVPRSRALVPVDVLPTPDI</sequence>
<reference evidence="3" key="1">
    <citation type="submission" date="2016-10" db="EMBL/GenBank/DDBJ databases">
        <authorList>
            <person name="Varghese N."/>
            <person name="Submissions S."/>
        </authorList>
    </citation>
    <scope>NUCLEOTIDE SEQUENCE [LARGE SCALE GENOMIC DNA]</scope>
    <source>
        <strain evidence="3">BL36</strain>
    </source>
</reference>
<proteinExistence type="predicted"/>
<dbReference type="AlphaFoldDB" id="A0A1I4TTB0"/>
<name>A0A1I4TTB0_9HYPH</name>
<organism evidence="2 3">
    <name type="scientific">Methylobacterium pseudosasicola</name>
    <dbReference type="NCBI Taxonomy" id="582667"/>
    <lineage>
        <taxon>Bacteria</taxon>
        <taxon>Pseudomonadati</taxon>
        <taxon>Pseudomonadota</taxon>
        <taxon>Alphaproteobacteria</taxon>
        <taxon>Hyphomicrobiales</taxon>
        <taxon>Methylobacteriaceae</taxon>
        <taxon>Methylobacterium</taxon>
    </lineage>
</organism>
<evidence type="ECO:0000256" key="1">
    <source>
        <dbReference type="SAM" id="MobiDB-lite"/>
    </source>
</evidence>
<dbReference type="Proteomes" id="UP000199048">
    <property type="component" value="Unassembled WGS sequence"/>
</dbReference>
<feature type="region of interest" description="Disordered" evidence="1">
    <location>
        <begin position="1"/>
        <end position="21"/>
    </location>
</feature>